<comment type="catalytic activity">
    <reaction evidence="10 11">
        <text>dTMP + ATP = dTDP + ADP</text>
        <dbReference type="Rhea" id="RHEA:13517"/>
        <dbReference type="ChEBI" id="CHEBI:30616"/>
        <dbReference type="ChEBI" id="CHEBI:58369"/>
        <dbReference type="ChEBI" id="CHEBI:63528"/>
        <dbReference type="ChEBI" id="CHEBI:456216"/>
        <dbReference type="EC" id="2.7.4.9"/>
    </reaction>
</comment>
<dbReference type="Proteomes" id="UP000771797">
    <property type="component" value="Unassembled WGS sequence"/>
</dbReference>
<evidence type="ECO:0000259" key="12">
    <source>
        <dbReference type="Pfam" id="PF02223"/>
    </source>
</evidence>
<name>A0ABQ6Y339_9GAMM</name>
<evidence type="ECO:0000256" key="5">
    <source>
        <dbReference type="ARBA" id="ARBA00022727"/>
    </source>
</evidence>
<evidence type="ECO:0000313" key="13">
    <source>
        <dbReference type="EMBL" id="KAF0802163.1"/>
    </source>
</evidence>
<dbReference type="PANTHER" id="PTHR10344">
    <property type="entry name" value="THYMIDYLATE KINASE"/>
    <property type="match status" value="1"/>
</dbReference>
<evidence type="ECO:0000256" key="2">
    <source>
        <dbReference type="ARBA" id="ARBA00012980"/>
    </source>
</evidence>
<dbReference type="SUPFAM" id="SSF52540">
    <property type="entry name" value="P-loop containing nucleoside triphosphate hydrolases"/>
    <property type="match status" value="1"/>
</dbReference>
<gene>
    <name evidence="11" type="primary">tmk</name>
    <name evidence="13" type="ORF">A6D6_04126</name>
</gene>
<evidence type="ECO:0000256" key="1">
    <source>
        <dbReference type="ARBA" id="ARBA00009776"/>
    </source>
</evidence>
<evidence type="ECO:0000256" key="10">
    <source>
        <dbReference type="ARBA" id="ARBA00048743"/>
    </source>
</evidence>
<dbReference type="CDD" id="cd01672">
    <property type="entry name" value="TMPK"/>
    <property type="match status" value="1"/>
</dbReference>
<dbReference type="InterPro" id="IPR039430">
    <property type="entry name" value="Thymidylate_kin-like_dom"/>
</dbReference>
<dbReference type="NCBIfam" id="TIGR00041">
    <property type="entry name" value="DTMP_kinase"/>
    <property type="match status" value="1"/>
</dbReference>
<dbReference type="InterPro" id="IPR027417">
    <property type="entry name" value="P-loop_NTPase"/>
</dbReference>
<evidence type="ECO:0000313" key="14">
    <source>
        <dbReference type="Proteomes" id="UP000771797"/>
    </source>
</evidence>
<evidence type="ECO:0000256" key="9">
    <source>
        <dbReference type="ARBA" id="ARBA00029962"/>
    </source>
</evidence>
<dbReference type="Gene3D" id="3.40.50.300">
    <property type="entry name" value="P-loop containing nucleotide triphosphate hydrolases"/>
    <property type="match status" value="1"/>
</dbReference>
<keyword evidence="4 11" id="KW-0808">Transferase</keyword>
<keyword evidence="5 11" id="KW-0545">Nucleotide biosynthesis</keyword>
<feature type="domain" description="Thymidylate kinase-like" evidence="12">
    <location>
        <begin position="8"/>
        <end position="196"/>
    </location>
</feature>
<sequence length="208" mass="23229">MSGRFITLEGGEGAGKSINLEWVAERLRQRGKTVRVTREPGGTELAERIRQVLLAPSEEPMADTTELLLVFAARAQHLDALIRPALARGEWVLCDRFMDATWAYQGAGRGLDLAAIATLERLVLAGVAPDYTLLFDVPVDVGLARAGKRGELDRIEQESRDFFQRVRDCYLQRARNEPDRFVQVDATRPLEQVRQRLGAWVDAITEGA</sequence>
<proteinExistence type="inferred from homology"/>
<keyword evidence="14" id="KW-1185">Reference proteome</keyword>
<evidence type="ECO:0000256" key="7">
    <source>
        <dbReference type="ARBA" id="ARBA00022777"/>
    </source>
</evidence>
<reference evidence="13 14" key="1">
    <citation type="submission" date="2012-09" db="EMBL/GenBank/DDBJ databases">
        <title>Genome Sequence of alkane-degrading Bacterium Alcanivorax sp. 6-D-6.</title>
        <authorList>
            <person name="Lai Q."/>
            <person name="Shao Z."/>
        </authorList>
    </citation>
    <scope>NUCLEOTIDE SEQUENCE [LARGE SCALE GENOMIC DNA]</scope>
    <source>
        <strain evidence="13 14">6-D-6</strain>
    </source>
</reference>
<evidence type="ECO:0000256" key="4">
    <source>
        <dbReference type="ARBA" id="ARBA00022679"/>
    </source>
</evidence>
<evidence type="ECO:0000256" key="8">
    <source>
        <dbReference type="ARBA" id="ARBA00022840"/>
    </source>
</evidence>
<organism evidence="13 14">
    <name type="scientific">Alcanivorax xiamenensis</name>
    <dbReference type="NCBI Taxonomy" id="1177156"/>
    <lineage>
        <taxon>Bacteria</taxon>
        <taxon>Pseudomonadati</taxon>
        <taxon>Pseudomonadota</taxon>
        <taxon>Gammaproteobacteria</taxon>
        <taxon>Oceanospirillales</taxon>
        <taxon>Alcanivoracaceae</taxon>
        <taxon>Alcanivorax</taxon>
    </lineage>
</organism>
<keyword evidence="6 11" id="KW-0547">Nucleotide-binding</keyword>
<dbReference type="RefSeq" id="WP_133492956.1">
    <property type="nucleotide sequence ID" value="NZ_AQPF01000076.1"/>
</dbReference>
<comment type="caution">
    <text evidence="13">The sequence shown here is derived from an EMBL/GenBank/DDBJ whole genome shotgun (WGS) entry which is preliminary data.</text>
</comment>
<keyword evidence="8 11" id="KW-0067">ATP-binding</keyword>
<evidence type="ECO:0000256" key="3">
    <source>
        <dbReference type="ARBA" id="ARBA00017144"/>
    </source>
</evidence>
<accession>A0ABQ6Y339</accession>
<feature type="binding site" evidence="11">
    <location>
        <begin position="10"/>
        <end position="17"/>
    </location>
    <ligand>
        <name>ATP</name>
        <dbReference type="ChEBI" id="CHEBI:30616"/>
    </ligand>
</feature>
<dbReference type="HAMAP" id="MF_00165">
    <property type="entry name" value="Thymidylate_kinase"/>
    <property type="match status" value="1"/>
</dbReference>
<dbReference type="EC" id="2.7.4.9" evidence="2 11"/>
<protein>
    <recommendedName>
        <fullName evidence="3 11">Thymidylate kinase</fullName>
        <ecNumber evidence="2 11">2.7.4.9</ecNumber>
    </recommendedName>
    <alternativeName>
        <fullName evidence="9 11">dTMP kinase</fullName>
    </alternativeName>
</protein>
<evidence type="ECO:0000256" key="11">
    <source>
        <dbReference type="HAMAP-Rule" id="MF_00165"/>
    </source>
</evidence>
<dbReference type="InterPro" id="IPR018094">
    <property type="entry name" value="Thymidylate_kinase"/>
</dbReference>
<dbReference type="GO" id="GO:0016301">
    <property type="term" value="F:kinase activity"/>
    <property type="evidence" value="ECO:0007669"/>
    <property type="project" value="UniProtKB-KW"/>
</dbReference>
<comment type="function">
    <text evidence="11">Phosphorylation of dTMP to form dTDP in both de novo and salvage pathways of dTTP synthesis.</text>
</comment>
<dbReference type="EMBL" id="AQPF01000076">
    <property type="protein sequence ID" value="KAF0802163.1"/>
    <property type="molecule type" value="Genomic_DNA"/>
</dbReference>
<comment type="similarity">
    <text evidence="1 11">Belongs to the thymidylate kinase family.</text>
</comment>
<dbReference type="Pfam" id="PF02223">
    <property type="entry name" value="Thymidylate_kin"/>
    <property type="match status" value="1"/>
</dbReference>
<dbReference type="PANTHER" id="PTHR10344:SF4">
    <property type="entry name" value="UMP-CMP KINASE 2, MITOCHONDRIAL"/>
    <property type="match status" value="1"/>
</dbReference>
<keyword evidence="7 11" id="KW-0418">Kinase</keyword>
<evidence type="ECO:0000256" key="6">
    <source>
        <dbReference type="ARBA" id="ARBA00022741"/>
    </source>
</evidence>